<reference evidence="8" key="1">
    <citation type="submission" date="2020-08" db="EMBL/GenBank/DDBJ databases">
        <title>Genome public.</title>
        <authorList>
            <person name="Liu C."/>
            <person name="Sun Q."/>
        </authorList>
    </citation>
    <scope>NUCLEOTIDE SEQUENCE</scope>
    <source>
        <strain evidence="8">NSJ-50</strain>
    </source>
</reference>
<dbReference type="Gene3D" id="3.40.50.300">
    <property type="entry name" value="P-loop containing nucleotide triphosphate hydrolases"/>
    <property type="match status" value="1"/>
</dbReference>
<keyword evidence="5" id="KW-1133">Transmembrane helix</keyword>
<protein>
    <submittedName>
        <fullName evidence="8">Type IV secretory system conjugative DNA transfer family protein</fullName>
    </submittedName>
</protein>
<evidence type="ECO:0000256" key="4">
    <source>
        <dbReference type="ARBA" id="ARBA00022692"/>
    </source>
</evidence>
<organism evidence="8 9">
    <name type="scientific">Qingrenia yutianensis</name>
    <dbReference type="NCBI Taxonomy" id="2763676"/>
    <lineage>
        <taxon>Bacteria</taxon>
        <taxon>Bacillati</taxon>
        <taxon>Bacillota</taxon>
        <taxon>Clostridia</taxon>
        <taxon>Eubacteriales</taxon>
        <taxon>Oscillospiraceae</taxon>
        <taxon>Qingrenia</taxon>
    </lineage>
</organism>
<evidence type="ECO:0000256" key="7">
    <source>
        <dbReference type="SAM" id="MobiDB-lite"/>
    </source>
</evidence>
<evidence type="ECO:0000256" key="6">
    <source>
        <dbReference type="ARBA" id="ARBA00023136"/>
    </source>
</evidence>
<feature type="region of interest" description="Disordered" evidence="7">
    <location>
        <begin position="556"/>
        <end position="576"/>
    </location>
</feature>
<dbReference type="Proteomes" id="UP000647416">
    <property type="component" value="Unassembled WGS sequence"/>
</dbReference>
<evidence type="ECO:0000256" key="3">
    <source>
        <dbReference type="ARBA" id="ARBA00022475"/>
    </source>
</evidence>
<proteinExistence type="inferred from homology"/>
<dbReference type="RefSeq" id="WP_262432788.1">
    <property type="nucleotide sequence ID" value="NZ_JACRTE010000040.1"/>
</dbReference>
<dbReference type="EMBL" id="JACRTE010000040">
    <property type="protein sequence ID" value="MBC8597518.1"/>
    <property type="molecule type" value="Genomic_DNA"/>
</dbReference>
<dbReference type="InterPro" id="IPR051539">
    <property type="entry name" value="T4SS-coupling_protein"/>
</dbReference>
<dbReference type="SUPFAM" id="SSF52540">
    <property type="entry name" value="P-loop containing nucleoside triphosphate hydrolases"/>
    <property type="match status" value="1"/>
</dbReference>
<evidence type="ECO:0000256" key="1">
    <source>
        <dbReference type="ARBA" id="ARBA00004651"/>
    </source>
</evidence>
<sequence length="601" mass="66912">MGAVMFAVIGILTVVSNIYSLNNIKNKRVGHGQHGNARFATEKEVKKIYRLVPYEPKKWRNTKGNGELPQGTVVGMRKHGGKLCAVVDPGDVHTMMIGAAGVGKTACFLYPNLEYACASGMSFLSTDTKGDLARNYGNVCKQYGYNVAVIDLRNPVQSDTFNMLSMVNKYMDAYRETRELSDKAKAEKYAKITAKTIIYSGEGDASSYGQNAFFYDAAEGLLTSVILLVAEYCEPAERHIISVFKMIQDLLAPGNSDPKAKQKMTQFQVLMAKLPDTHKAKWFAGAALNTSEQAMQSVLSTALSRLNAFLDSEMEQILCFDTAIDAEKFCNTKSALFLIMPEEDNTKYFLISLIVQQLYREMLAIADETNGKLKNRVMFYLDEIGTIPKIDSAEMMFSAGRSRRISIIAIIQSKAQLEKNYGKEGAEIIWDNCQLTVFGGFAPNSETAEVMSKNLGEQTILSGSVTQSKNDGSRSLQMMSRPLMTVDELKTLPRFHFIITKTGCHPMRTKLDLFFKWGIELNSEYIVEKKEVKTVHYAGKDGLMREIERREGIIHRDAPSSAASRRATGGTAHTPLTERDVMQQLKGGYEVDEIKHKARSG</sequence>
<dbReference type="AlphaFoldDB" id="A0A926FAU6"/>
<evidence type="ECO:0000256" key="5">
    <source>
        <dbReference type="ARBA" id="ARBA00022989"/>
    </source>
</evidence>
<keyword evidence="6" id="KW-0472">Membrane</keyword>
<dbReference type="PANTHER" id="PTHR37937">
    <property type="entry name" value="CONJUGATIVE TRANSFER: DNA TRANSPORT"/>
    <property type="match status" value="1"/>
</dbReference>
<dbReference type="InterPro" id="IPR027417">
    <property type="entry name" value="P-loop_NTPase"/>
</dbReference>
<gene>
    <name evidence="8" type="ORF">H8706_11685</name>
</gene>
<dbReference type="Pfam" id="PF02534">
    <property type="entry name" value="T4SS-DNA_transf"/>
    <property type="match status" value="1"/>
</dbReference>
<name>A0A926FAU6_9FIRM</name>
<dbReference type="InterPro" id="IPR003688">
    <property type="entry name" value="TraG/VirD4"/>
</dbReference>
<accession>A0A926FAU6</accession>
<feature type="compositionally biased region" description="Low complexity" evidence="7">
    <location>
        <begin position="560"/>
        <end position="572"/>
    </location>
</feature>
<evidence type="ECO:0000256" key="2">
    <source>
        <dbReference type="ARBA" id="ARBA00008806"/>
    </source>
</evidence>
<comment type="subcellular location">
    <subcellularLocation>
        <location evidence="1">Cell membrane</location>
        <topology evidence="1">Multi-pass membrane protein</topology>
    </subcellularLocation>
</comment>
<keyword evidence="9" id="KW-1185">Reference proteome</keyword>
<evidence type="ECO:0000313" key="8">
    <source>
        <dbReference type="EMBL" id="MBC8597518.1"/>
    </source>
</evidence>
<dbReference type="NCBIfam" id="NF045973">
    <property type="entry name" value="conju_CD1115"/>
    <property type="match status" value="1"/>
</dbReference>
<comment type="caution">
    <text evidence="8">The sequence shown here is derived from an EMBL/GenBank/DDBJ whole genome shotgun (WGS) entry which is preliminary data.</text>
</comment>
<dbReference type="GO" id="GO:0005886">
    <property type="term" value="C:plasma membrane"/>
    <property type="evidence" value="ECO:0007669"/>
    <property type="project" value="UniProtKB-SubCell"/>
</dbReference>
<keyword evidence="4" id="KW-0812">Transmembrane</keyword>
<dbReference type="CDD" id="cd01127">
    <property type="entry name" value="TrwB_TraG_TraD_VirD4"/>
    <property type="match status" value="2"/>
</dbReference>
<comment type="similarity">
    <text evidence="2">Belongs to the VirD4/TraG family.</text>
</comment>
<evidence type="ECO:0000313" key="9">
    <source>
        <dbReference type="Proteomes" id="UP000647416"/>
    </source>
</evidence>
<keyword evidence="3" id="KW-1003">Cell membrane</keyword>
<dbReference type="PANTHER" id="PTHR37937:SF1">
    <property type="entry name" value="CONJUGATIVE TRANSFER: DNA TRANSPORT"/>
    <property type="match status" value="1"/>
</dbReference>